<dbReference type="AlphaFoldDB" id="A0A1Y1ILM9"/>
<protein>
    <submittedName>
        <fullName evidence="3">Putative Transcription factor IIIC subunit 5</fullName>
    </submittedName>
</protein>
<dbReference type="GO" id="GO:0000127">
    <property type="term" value="C:transcription factor TFIIIC complex"/>
    <property type="evidence" value="ECO:0000318"/>
    <property type="project" value="GO_Central"/>
</dbReference>
<evidence type="ECO:0000256" key="1">
    <source>
        <dbReference type="SAM" id="MobiDB-lite"/>
    </source>
</evidence>
<dbReference type="GO" id="GO:0006384">
    <property type="term" value="P:transcription initiation at RNA polymerase III promoter"/>
    <property type="evidence" value="ECO:0007669"/>
    <property type="project" value="InterPro"/>
</dbReference>
<dbReference type="OrthoDB" id="5598268at2759"/>
<dbReference type="InterPro" id="IPR040454">
    <property type="entry name" value="TF_IIIC_Tfc1/Sfc1"/>
</dbReference>
<feature type="compositionally biased region" description="Acidic residues" evidence="1">
    <location>
        <begin position="496"/>
        <end position="518"/>
    </location>
</feature>
<dbReference type="Pfam" id="PF09734">
    <property type="entry name" value="Tau95"/>
    <property type="match status" value="1"/>
</dbReference>
<feature type="compositionally biased region" description="Basic and acidic residues" evidence="1">
    <location>
        <begin position="433"/>
        <end position="448"/>
    </location>
</feature>
<dbReference type="PANTHER" id="PTHR13230">
    <property type="entry name" value="GENERAL TRANSCRIPTION FACTOR IIIC, POLYPEPTIDE 5"/>
    <property type="match status" value="1"/>
</dbReference>
<feature type="region of interest" description="Disordered" evidence="1">
    <location>
        <begin position="489"/>
        <end position="518"/>
    </location>
</feature>
<feature type="domain" description="Transcription factor IIIC subunit 5 HTH" evidence="2">
    <location>
        <begin position="27"/>
        <end position="183"/>
    </location>
</feature>
<reference evidence="3 4" key="1">
    <citation type="journal article" date="2014" name="Nat. Commun.">
        <title>Klebsormidium flaccidum genome reveals primary factors for plant terrestrial adaptation.</title>
        <authorList>
            <person name="Hori K."/>
            <person name="Maruyama F."/>
            <person name="Fujisawa T."/>
            <person name="Togashi T."/>
            <person name="Yamamoto N."/>
            <person name="Seo M."/>
            <person name="Sato S."/>
            <person name="Yamada T."/>
            <person name="Mori H."/>
            <person name="Tajima N."/>
            <person name="Moriyama T."/>
            <person name="Ikeuchi M."/>
            <person name="Watanabe M."/>
            <person name="Wada H."/>
            <person name="Kobayashi K."/>
            <person name="Saito M."/>
            <person name="Masuda T."/>
            <person name="Sasaki-Sekimoto Y."/>
            <person name="Mashiguchi K."/>
            <person name="Awai K."/>
            <person name="Shimojima M."/>
            <person name="Masuda S."/>
            <person name="Iwai M."/>
            <person name="Nobusawa T."/>
            <person name="Narise T."/>
            <person name="Kondo S."/>
            <person name="Saito H."/>
            <person name="Sato R."/>
            <person name="Murakawa M."/>
            <person name="Ihara Y."/>
            <person name="Oshima-Yamada Y."/>
            <person name="Ohtaka K."/>
            <person name="Satoh M."/>
            <person name="Sonobe K."/>
            <person name="Ishii M."/>
            <person name="Ohtani R."/>
            <person name="Kanamori-Sato M."/>
            <person name="Honoki R."/>
            <person name="Miyazaki D."/>
            <person name="Mochizuki H."/>
            <person name="Umetsu J."/>
            <person name="Higashi K."/>
            <person name="Shibata D."/>
            <person name="Kamiya Y."/>
            <person name="Sato N."/>
            <person name="Nakamura Y."/>
            <person name="Tabata S."/>
            <person name="Ida S."/>
            <person name="Kurokawa K."/>
            <person name="Ohta H."/>
        </authorList>
    </citation>
    <scope>NUCLEOTIDE SEQUENCE [LARGE SCALE GENOMIC DNA]</scope>
    <source>
        <strain evidence="3 4">NIES-2285</strain>
    </source>
</reference>
<dbReference type="InterPro" id="IPR019136">
    <property type="entry name" value="TF_IIIC_su-5_HTH"/>
</dbReference>
<evidence type="ECO:0000259" key="2">
    <source>
        <dbReference type="Pfam" id="PF09734"/>
    </source>
</evidence>
<dbReference type="Proteomes" id="UP000054558">
    <property type="component" value="Unassembled WGS sequence"/>
</dbReference>
<gene>
    <name evidence="3" type="ORF">KFL_005340020</name>
</gene>
<dbReference type="EMBL" id="DF237483">
    <property type="protein sequence ID" value="GAQ89537.1"/>
    <property type="molecule type" value="Genomic_DNA"/>
</dbReference>
<feature type="region of interest" description="Disordered" evidence="1">
    <location>
        <begin position="1"/>
        <end position="25"/>
    </location>
</feature>
<name>A0A1Y1ILM9_KLENI</name>
<feature type="compositionally biased region" description="Acidic residues" evidence="1">
    <location>
        <begin position="377"/>
        <end position="428"/>
    </location>
</feature>
<accession>A0A1Y1ILM9</accession>
<proteinExistence type="predicted"/>
<evidence type="ECO:0000313" key="4">
    <source>
        <dbReference type="Proteomes" id="UP000054558"/>
    </source>
</evidence>
<feature type="region of interest" description="Disordered" evidence="1">
    <location>
        <begin position="279"/>
        <end position="462"/>
    </location>
</feature>
<dbReference type="STRING" id="105231.A0A1Y1ILM9"/>
<dbReference type="PANTHER" id="PTHR13230:SF5">
    <property type="entry name" value="GENERAL TRANSCRIPTION FACTOR 3C POLYPEPTIDE 5"/>
    <property type="match status" value="1"/>
</dbReference>
<feature type="compositionally biased region" description="Basic and acidic residues" evidence="1">
    <location>
        <begin position="329"/>
        <end position="341"/>
    </location>
</feature>
<evidence type="ECO:0000313" key="3">
    <source>
        <dbReference type="EMBL" id="GAQ89537.1"/>
    </source>
</evidence>
<organism evidence="3 4">
    <name type="scientific">Klebsormidium nitens</name>
    <name type="common">Green alga</name>
    <name type="synonym">Ulothrix nitens</name>
    <dbReference type="NCBI Taxonomy" id="105231"/>
    <lineage>
        <taxon>Eukaryota</taxon>
        <taxon>Viridiplantae</taxon>
        <taxon>Streptophyta</taxon>
        <taxon>Klebsormidiophyceae</taxon>
        <taxon>Klebsormidiales</taxon>
        <taxon>Klebsormidiaceae</taxon>
        <taxon>Klebsormidium</taxon>
    </lineage>
</organism>
<keyword evidence="4" id="KW-1185">Reference proteome</keyword>
<dbReference type="OMA" id="NLRHAIP"/>
<sequence>MEELQEGELADFVFTPSSKPGREASRLIPPRFSRVRFPQEYFFVNKMTDPEALRMENGEEGHATGPATGSFGLDFGIDFREGQLPPEPSESDFGPPDSLAESEKGLWEHGMPLLRSLFDERPIWSRAMIQSCVDATWTHLVRPMLLKLAYTFHNGPWRLLWVKKGADPRTDPSLRKYQLLDFRVPRAWYDAMPKGHEAFFQSSLMRPWGGMLNSPRWGGETEEAVATWRATQRFERAPVQRSTFFQLCDLEDDDIQRHLAKQPVPAACDSTSGWYTSAALSEHMGPGSGAERGGGVKRKRPEASQTRLGAEAGIDSSGGVREQGDSEEEGVKERSEERGEVEGEGGDVAGTEKEQGNNHAAATSREEGVEEGGAGSQDEEDDVSSSSEEEEGGVSAEEEEDDEEEEEEEEEEDDDDVSEDEDDEENEYGSDVSEEKGPAATLDRRRGEVSGTLPLQSPLPAVQKMPQGYMHALLGRFPEEVRAGEALPRGNAQAELDSEEAFPIFEADEESEEEDAGR</sequence>